<feature type="region of interest" description="Disordered" evidence="1">
    <location>
        <begin position="25"/>
        <end position="112"/>
    </location>
</feature>
<accession>D8S486</accession>
<feature type="transmembrane region" description="Helical" evidence="2">
    <location>
        <begin position="127"/>
        <end position="148"/>
    </location>
</feature>
<reference evidence="3 4" key="1">
    <citation type="journal article" date="2011" name="Science">
        <title>The Selaginella genome identifies genetic changes associated with the evolution of vascular plants.</title>
        <authorList>
            <person name="Banks J.A."/>
            <person name="Nishiyama T."/>
            <person name="Hasebe M."/>
            <person name="Bowman J.L."/>
            <person name="Gribskov M."/>
            <person name="dePamphilis C."/>
            <person name="Albert V.A."/>
            <person name="Aono N."/>
            <person name="Aoyama T."/>
            <person name="Ambrose B.A."/>
            <person name="Ashton N.W."/>
            <person name="Axtell M.J."/>
            <person name="Barker E."/>
            <person name="Barker M.S."/>
            <person name="Bennetzen J.L."/>
            <person name="Bonawitz N.D."/>
            <person name="Chapple C."/>
            <person name="Cheng C."/>
            <person name="Correa L.G."/>
            <person name="Dacre M."/>
            <person name="DeBarry J."/>
            <person name="Dreyer I."/>
            <person name="Elias M."/>
            <person name="Engstrom E.M."/>
            <person name="Estelle M."/>
            <person name="Feng L."/>
            <person name="Finet C."/>
            <person name="Floyd S.K."/>
            <person name="Frommer W.B."/>
            <person name="Fujita T."/>
            <person name="Gramzow L."/>
            <person name="Gutensohn M."/>
            <person name="Harholt J."/>
            <person name="Hattori M."/>
            <person name="Heyl A."/>
            <person name="Hirai T."/>
            <person name="Hiwatashi Y."/>
            <person name="Ishikawa M."/>
            <person name="Iwata M."/>
            <person name="Karol K.G."/>
            <person name="Koehler B."/>
            <person name="Kolukisaoglu U."/>
            <person name="Kubo M."/>
            <person name="Kurata T."/>
            <person name="Lalonde S."/>
            <person name="Li K."/>
            <person name="Li Y."/>
            <person name="Litt A."/>
            <person name="Lyons E."/>
            <person name="Manning G."/>
            <person name="Maruyama T."/>
            <person name="Michael T.P."/>
            <person name="Mikami K."/>
            <person name="Miyazaki S."/>
            <person name="Morinaga S."/>
            <person name="Murata T."/>
            <person name="Mueller-Roeber B."/>
            <person name="Nelson D.R."/>
            <person name="Obara M."/>
            <person name="Oguri Y."/>
            <person name="Olmstead R.G."/>
            <person name="Onodera N."/>
            <person name="Petersen B.L."/>
            <person name="Pils B."/>
            <person name="Prigge M."/>
            <person name="Rensing S.A."/>
            <person name="Riano-Pachon D.M."/>
            <person name="Roberts A.W."/>
            <person name="Sato Y."/>
            <person name="Scheller H.V."/>
            <person name="Schulz B."/>
            <person name="Schulz C."/>
            <person name="Shakirov E.V."/>
            <person name="Shibagaki N."/>
            <person name="Shinohara N."/>
            <person name="Shippen D.E."/>
            <person name="Soerensen I."/>
            <person name="Sotooka R."/>
            <person name="Sugimoto N."/>
            <person name="Sugita M."/>
            <person name="Sumikawa N."/>
            <person name="Tanurdzic M."/>
            <person name="Theissen G."/>
            <person name="Ulvskov P."/>
            <person name="Wakazuki S."/>
            <person name="Weng J.K."/>
            <person name="Willats W.W."/>
            <person name="Wipf D."/>
            <person name="Wolf P.G."/>
            <person name="Yang L."/>
            <person name="Zimmer A.D."/>
            <person name="Zhu Q."/>
            <person name="Mitros T."/>
            <person name="Hellsten U."/>
            <person name="Loque D."/>
            <person name="Otillar R."/>
            <person name="Salamov A."/>
            <person name="Schmutz J."/>
            <person name="Shapiro H."/>
            <person name="Lindquist E."/>
            <person name="Lucas S."/>
            <person name="Rokhsar D."/>
            <person name="Grigoriev I.V."/>
        </authorList>
    </citation>
    <scope>NUCLEOTIDE SEQUENCE [LARGE SCALE GENOMIC DNA]</scope>
</reference>
<proteinExistence type="predicted"/>
<feature type="compositionally biased region" description="Polar residues" evidence="1">
    <location>
        <begin position="30"/>
        <end position="48"/>
    </location>
</feature>
<dbReference type="InParanoid" id="D8S486"/>
<dbReference type="HOGENOM" id="CLU_1268781_0_0_1"/>
<keyword evidence="2" id="KW-1133">Transmembrane helix</keyword>
<organism evidence="4">
    <name type="scientific">Selaginella moellendorffii</name>
    <name type="common">Spikemoss</name>
    <dbReference type="NCBI Taxonomy" id="88036"/>
    <lineage>
        <taxon>Eukaryota</taxon>
        <taxon>Viridiplantae</taxon>
        <taxon>Streptophyta</taxon>
        <taxon>Embryophyta</taxon>
        <taxon>Tracheophyta</taxon>
        <taxon>Lycopodiopsida</taxon>
        <taxon>Selaginellales</taxon>
        <taxon>Selaginellaceae</taxon>
        <taxon>Selaginella</taxon>
    </lineage>
</organism>
<protein>
    <submittedName>
        <fullName evidence="3">Uncharacterized protein</fullName>
    </submittedName>
</protein>
<name>D8S486_SELML</name>
<keyword evidence="2" id="KW-0472">Membrane</keyword>
<sequence>MAHKISTPPPPPPHREHVRIMELDIHRRALSTTELSAHQGTQQQSQRGTMDIDELPNKADTVTWRPRRAGPSSPPPSSITPPPSSITWNPRPPSPPPSTITWKPRPTVPSAPSSAAAAAAFVASPGVLAAGIVMLLLALVAIVTGVWIHLKRRRNKVHGDIILVEYGHQPSGGNSGSSRNQREHLITKVEPRPSSRRENGCKRAPNAPIISTYNYNIR</sequence>
<dbReference type="Gramene" id="EFJ20892">
    <property type="protein sequence ID" value="EFJ20892"/>
    <property type="gene ID" value="SELMODRAFT_417968"/>
</dbReference>
<gene>
    <name evidence="3" type="ORF">SELMODRAFT_417968</name>
</gene>
<dbReference type="KEGG" id="smo:SELMODRAFT_417968"/>
<dbReference type="EMBL" id="GL377601">
    <property type="protein sequence ID" value="EFJ20892.1"/>
    <property type="molecule type" value="Genomic_DNA"/>
</dbReference>
<feature type="compositionally biased region" description="Pro residues" evidence="1">
    <location>
        <begin position="72"/>
        <end position="98"/>
    </location>
</feature>
<dbReference type="AlphaFoldDB" id="D8S486"/>
<keyword evidence="2" id="KW-0812">Transmembrane</keyword>
<evidence type="ECO:0000313" key="3">
    <source>
        <dbReference type="EMBL" id="EFJ20892.1"/>
    </source>
</evidence>
<evidence type="ECO:0000256" key="2">
    <source>
        <dbReference type="SAM" id="Phobius"/>
    </source>
</evidence>
<evidence type="ECO:0000313" key="4">
    <source>
        <dbReference type="Proteomes" id="UP000001514"/>
    </source>
</evidence>
<dbReference type="Proteomes" id="UP000001514">
    <property type="component" value="Unassembled WGS sequence"/>
</dbReference>
<evidence type="ECO:0000256" key="1">
    <source>
        <dbReference type="SAM" id="MobiDB-lite"/>
    </source>
</evidence>
<keyword evidence="4" id="KW-1185">Reference proteome</keyword>